<comment type="catalytic activity">
    <reaction evidence="1">
        <text>N-terminal L-alanyl-[ribosomal protein bS18] + acetyl-CoA = N-terminal N(alpha)-acetyl-L-alanyl-[ribosomal protein bS18] + CoA + H(+)</text>
        <dbReference type="Rhea" id="RHEA:43756"/>
        <dbReference type="Rhea" id="RHEA-COMP:10676"/>
        <dbReference type="Rhea" id="RHEA-COMP:10677"/>
        <dbReference type="ChEBI" id="CHEBI:15378"/>
        <dbReference type="ChEBI" id="CHEBI:57287"/>
        <dbReference type="ChEBI" id="CHEBI:57288"/>
        <dbReference type="ChEBI" id="CHEBI:64718"/>
        <dbReference type="ChEBI" id="CHEBI:83683"/>
        <dbReference type="EC" id="2.3.1.266"/>
    </reaction>
</comment>
<name>A0A0K8J8E2_9FIRM</name>
<dbReference type="InterPro" id="IPR050276">
    <property type="entry name" value="MshD_Acetyltransferase"/>
</dbReference>
<reference evidence="4" key="1">
    <citation type="submission" date="2015-09" db="EMBL/GenBank/DDBJ databases">
        <authorList>
            <person name="Wibberg D."/>
        </authorList>
    </citation>
    <scope>NUCLEOTIDE SEQUENCE [LARGE SCALE GENOMIC DNA]</scope>
    <source>
        <strain evidence="4">SD1D</strain>
    </source>
</reference>
<sequence>MLIRDMSKADLEEVYQIEKESFQDPWSKNSFIEAISNKNNIYLVAIVDGLIAGYCGCYGVAGEGYIYNVAVGKNYRRQGIGFRLLQDLIEAAKSRGIESLTLEVRKSNLPAIKLYKKLGFVEAGIRKDFYTKPLEDAIIMWKTSIH</sequence>
<dbReference type="EC" id="2.3.1.266" evidence="1"/>
<dbReference type="Proteomes" id="UP000196053">
    <property type="component" value="Chromosome I"/>
</dbReference>
<accession>A0A0K8J8E2</accession>
<keyword evidence="4" id="KW-1185">Reference proteome</keyword>
<dbReference type="PANTHER" id="PTHR43617:SF20">
    <property type="entry name" value="N-ALPHA-ACETYLTRANSFERASE RIMI"/>
    <property type="match status" value="1"/>
</dbReference>
<dbReference type="InterPro" id="IPR016181">
    <property type="entry name" value="Acyl_CoA_acyltransferase"/>
</dbReference>
<dbReference type="RefSeq" id="WP_058258920.1">
    <property type="nucleotide sequence ID" value="NZ_DUPS01000025.1"/>
</dbReference>
<evidence type="ECO:0000313" key="3">
    <source>
        <dbReference type="EMBL" id="CUH93689.1"/>
    </source>
</evidence>
<dbReference type="PROSITE" id="PS51186">
    <property type="entry name" value="GNAT"/>
    <property type="match status" value="1"/>
</dbReference>
<evidence type="ECO:0000256" key="1">
    <source>
        <dbReference type="RuleBase" id="RU363094"/>
    </source>
</evidence>
<keyword evidence="1" id="KW-0963">Cytoplasm</keyword>
<dbReference type="PANTHER" id="PTHR43617">
    <property type="entry name" value="L-AMINO ACID N-ACETYLTRANSFERASE"/>
    <property type="match status" value="1"/>
</dbReference>
<dbReference type="CDD" id="cd04301">
    <property type="entry name" value="NAT_SF"/>
    <property type="match status" value="1"/>
</dbReference>
<dbReference type="EMBL" id="LN879430">
    <property type="protein sequence ID" value="CUH93689.1"/>
    <property type="molecule type" value="Genomic_DNA"/>
</dbReference>
<dbReference type="GO" id="GO:0005737">
    <property type="term" value="C:cytoplasm"/>
    <property type="evidence" value="ECO:0007669"/>
    <property type="project" value="UniProtKB-SubCell"/>
</dbReference>
<dbReference type="OrthoDB" id="9794566at2"/>
<dbReference type="GO" id="GO:0008999">
    <property type="term" value="F:protein-N-terminal-alanine acetyltransferase activity"/>
    <property type="evidence" value="ECO:0007669"/>
    <property type="project" value="UniProtKB-EC"/>
</dbReference>
<protein>
    <recommendedName>
        <fullName evidence="1">[Ribosomal protein bS18]-alanine N-acetyltransferase</fullName>
        <ecNumber evidence="1">2.3.1.266</ecNumber>
    </recommendedName>
</protein>
<dbReference type="SUPFAM" id="SSF55729">
    <property type="entry name" value="Acyl-CoA N-acyltransferases (Nat)"/>
    <property type="match status" value="1"/>
</dbReference>
<dbReference type="AlphaFoldDB" id="A0A0K8J8E2"/>
<dbReference type="KEGG" id="hsd:SD1D_2174"/>
<comment type="subcellular location">
    <subcellularLocation>
        <location evidence="1">Cytoplasm</location>
    </subcellularLocation>
</comment>
<comment type="function">
    <text evidence="1">Acetylates the N-terminal alanine of ribosomal protein bS18.</text>
</comment>
<feature type="domain" description="N-acetyltransferase" evidence="2">
    <location>
        <begin position="1"/>
        <end position="145"/>
    </location>
</feature>
<organism evidence="3 4">
    <name type="scientific">Herbinix luporum</name>
    <dbReference type="NCBI Taxonomy" id="1679721"/>
    <lineage>
        <taxon>Bacteria</taxon>
        <taxon>Bacillati</taxon>
        <taxon>Bacillota</taxon>
        <taxon>Clostridia</taxon>
        <taxon>Lachnospirales</taxon>
        <taxon>Lachnospiraceae</taxon>
        <taxon>Herbinix</taxon>
    </lineage>
</organism>
<dbReference type="NCBIfam" id="TIGR01575">
    <property type="entry name" value="rimI"/>
    <property type="match status" value="1"/>
</dbReference>
<dbReference type="Gene3D" id="3.40.630.30">
    <property type="match status" value="1"/>
</dbReference>
<proteinExistence type="inferred from homology"/>
<dbReference type="InterPro" id="IPR006464">
    <property type="entry name" value="AcTrfase_RimI/Ard1"/>
</dbReference>
<evidence type="ECO:0000259" key="2">
    <source>
        <dbReference type="PROSITE" id="PS51186"/>
    </source>
</evidence>
<evidence type="ECO:0000313" key="4">
    <source>
        <dbReference type="Proteomes" id="UP000196053"/>
    </source>
</evidence>
<comment type="similarity">
    <text evidence="1">Belongs to the acetyltransferase family. RimI subfamily.</text>
</comment>
<gene>
    <name evidence="3" type="ORF">SD1D_2174</name>
</gene>
<dbReference type="Pfam" id="PF00583">
    <property type="entry name" value="Acetyltransf_1"/>
    <property type="match status" value="1"/>
</dbReference>
<dbReference type="InterPro" id="IPR000182">
    <property type="entry name" value="GNAT_dom"/>
</dbReference>